<dbReference type="EMBL" id="CAJNOC010002437">
    <property type="protein sequence ID" value="CAF0933047.1"/>
    <property type="molecule type" value="Genomic_DNA"/>
</dbReference>
<proteinExistence type="predicted"/>
<comment type="caution">
    <text evidence="1">The sequence shown here is derived from an EMBL/GenBank/DDBJ whole genome shotgun (WGS) entry which is preliminary data.</text>
</comment>
<evidence type="ECO:0000313" key="1">
    <source>
        <dbReference type="EMBL" id="CAF0933047.1"/>
    </source>
</evidence>
<gene>
    <name evidence="1" type="ORF">OXX778_LOCUS13014</name>
</gene>
<protein>
    <submittedName>
        <fullName evidence="1">Uncharacterized protein</fullName>
    </submittedName>
</protein>
<accession>A0A814BT07</accession>
<dbReference type="AlphaFoldDB" id="A0A814BT07"/>
<evidence type="ECO:0000313" key="2">
    <source>
        <dbReference type="Proteomes" id="UP000663879"/>
    </source>
</evidence>
<sequence length="82" mass="9895">MIVIFVDEEDGIEYHLEFDDSLSSECYTICTSQENQTDYEQIPYNEYNSDYNPTSYNRNYESPYPLEKKSKKSFFKKIFSRK</sequence>
<dbReference type="Proteomes" id="UP000663879">
    <property type="component" value="Unassembled WGS sequence"/>
</dbReference>
<organism evidence="1 2">
    <name type="scientific">Brachionus calyciflorus</name>
    <dbReference type="NCBI Taxonomy" id="104777"/>
    <lineage>
        <taxon>Eukaryota</taxon>
        <taxon>Metazoa</taxon>
        <taxon>Spiralia</taxon>
        <taxon>Gnathifera</taxon>
        <taxon>Rotifera</taxon>
        <taxon>Eurotatoria</taxon>
        <taxon>Monogononta</taxon>
        <taxon>Pseudotrocha</taxon>
        <taxon>Ploima</taxon>
        <taxon>Brachionidae</taxon>
        <taxon>Brachionus</taxon>
    </lineage>
</organism>
<keyword evidence="2" id="KW-1185">Reference proteome</keyword>
<name>A0A814BT07_9BILA</name>
<reference evidence="1" key="1">
    <citation type="submission" date="2021-02" db="EMBL/GenBank/DDBJ databases">
        <authorList>
            <person name="Nowell W R."/>
        </authorList>
    </citation>
    <scope>NUCLEOTIDE SEQUENCE</scope>
    <source>
        <strain evidence="1">Ploen Becks lab</strain>
    </source>
</reference>